<reference evidence="1" key="1">
    <citation type="submission" date="2020-04" db="EMBL/GenBank/DDBJ databases">
        <authorList>
            <person name="Chiriac C."/>
            <person name="Salcher M."/>
            <person name="Ghai R."/>
            <person name="Kavagutti S V."/>
        </authorList>
    </citation>
    <scope>NUCLEOTIDE SEQUENCE</scope>
</reference>
<protein>
    <submittedName>
        <fullName evidence="1">Uncharacterized protein</fullName>
    </submittedName>
</protein>
<dbReference type="EMBL" id="LR796560">
    <property type="protein sequence ID" value="CAB4152059.1"/>
    <property type="molecule type" value="Genomic_DNA"/>
</dbReference>
<evidence type="ECO:0000313" key="1">
    <source>
        <dbReference type="EMBL" id="CAB4152059.1"/>
    </source>
</evidence>
<sequence length="72" mass="8380">MLEIVQITKKYGVTGVLVAWLWITNNRVEALENKLVNCYQMQIMKSSKLSENFVTSQMSWAIIPEKFKIKKS</sequence>
<proteinExistence type="predicted"/>
<gene>
    <name evidence="1" type="ORF">UFOVP600_47</name>
</gene>
<accession>A0A6J5N8N7</accession>
<organism evidence="1">
    <name type="scientific">uncultured Caudovirales phage</name>
    <dbReference type="NCBI Taxonomy" id="2100421"/>
    <lineage>
        <taxon>Viruses</taxon>
        <taxon>Duplodnaviria</taxon>
        <taxon>Heunggongvirae</taxon>
        <taxon>Uroviricota</taxon>
        <taxon>Caudoviricetes</taxon>
        <taxon>Peduoviridae</taxon>
        <taxon>Maltschvirus</taxon>
        <taxon>Maltschvirus maltsch</taxon>
    </lineage>
</organism>
<name>A0A6J5N8N7_9CAUD</name>